<dbReference type="GO" id="GO:0070536">
    <property type="term" value="P:protein K63-linked deubiquitination"/>
    <property type="evidence" value="ECO:0007669"/>
    <property type="project" value="InterPro"/>
</dbReference>
<evidence type="ECO:0000256" key="3">
    <source>
        <dbReference type="ARBA" id="ARBA00022670"/>
    </source>
</evidence>
<evidence type="ECO:0000259" key="11">
    <source>
        <dbReference type="PROSITE" id="PS50249"/>
    </source>
</evidence>
<comment type="cofactor">
    <cofactor evidence="1">
        <name>Zn(2+)</name>
        <dbReference type="ChEBI" id="CHEBI:29105"/>
    </cofactor>
</comment>
<evidence type="ECO:0000256" key="4">
    <source>
        <dbReference type="ARBA" id="ARBA00022723"/>
    </source>
</evidence>
<dbReference type="InterPro" id="IPR037518">
    <property type="entry name" value="MPN"/>
</dbReference>
<keyword evidence="13" id="KW-1185">Reference proteome</keyword>
<dbReference type="FunFam" id="3.40.140.10:FF:000033">
    <property type="entry name" value="AMSH-like protease sst2"/>
    <property type="match status" value="1"/>
</dbReference>
<dbReference type="EMBL" id="JANBQB010000010">
    <property type="protein sequence ID" value="KAJ1984804.1"/>
    <property type="molecule type" value="Genomic_DNA"/>
</dbReference>
<evidence type="ECO:0000256" key="5">
    <source>
        <dbReference type="ARBA" id="ARBA00022786"/>
    </source>
</evidence>
<sequence>MARSSRRTSAGVRPISARVKRRVVTMPLQCSSHDARSPTASTRELWCDPSTPCLPIKELNRRAEVVLDPRYSISKYALSSQGMLQQARVYMDEGNLNNAYILYLRYTTLLLRELPKHPDYKAERAKKYLAHMKKCCQYALDQLERMKAVIEQRNQQYKRIVDQQQQQWQQTSEAVPPSTGATAQPPPKVGSLSTALDQLKVTSPATRPNHASSPSAVVPLQSPQTAYPPLHKASAVHHPTTSPNVSSSPAHRPGPIGSTPGAYPVVHQSTVPIPEPHHADHESRSSMSLASDARAPYPELGPSQASIQHPPAANQAVVPSGFRDDHRYQATSPLQHTPSFPSTSQQRLPEPSWSRPFQREFVAEYPDYHAQFRQEYTPMPGGRPGVFMETSFNYDYHKTGSDTQASPPVVPPKPADMSFGDAMPEPVWGNQAMSASTLNAVPLPTSFHPSTAAKPAHTTEGGEPLRSMHIPFDLLGRFLACARANTEKNLETCGILCGVLKRNEFHLTTLLIPKQTATSDTCTTTHEEELVEYQMKHDLLTLGWIHTHPTQTCFMSSLDLHTHFSYQQMLPEAIAIVCAPQYDPSYGIFRLTDPPGMGTINQCRDKRTFHPHDGDNIYTKASEPGHVMMEHFDFDMVDMR</sequence>
<accession>A0A9W8EBW2</accession>
<dbReference type="InterPro" id="IPR044098">
    <property type="entry name" value="STAMBP/STALP-like_MPN"/>
</dbReference>
<dbReference type="SMART" id="SM00232">
    <property type="entry name" value="JAB_MPN"/>
    <property type="match status" value="1"/>
</dbReference>
<keyword evidence="6" id="KW-0378">Hydrolase</keyword>
<feature type="compositionally biased region" description="Basic and acidic residues" evidence="10">
    <location>
        <begin position="275"/>
        <end position="284"/>
    </location>
</feature>
<keyword evidence="7" id="KW-0862">Zinc</keyword>
<dbReference type="PROSITE" id="PS50249">
    <property type="entry name" value="MPN"/>
    <property type="match status" value="1"/>
</dbReference>
<reference evidence="12" key="1">
    <citation type="submission" date="2022-07" db="EMBL/GenBank/DDBJ databases">
        <title>Phylogenomic reconstructions and comparative analyses of Kickxellomycotina fungi.</title>
        <authorList>
            <person name="Reynolds N.K."/>
            <person name="Stajich J.E."/>
            <person name="Barry K."/>
            <person name="Grigoriev I.V."/>
            <person name="Crous P."/>
            <person name="Smith M.E."/>
        </authorList>
    </citation>
    <scope>NUCLEOTIDE SEQUENCE</scope>
    <source>
        <strain evidence="12">RSA 567</strain>
    </source>
</reference>
<evidence type="ECO:0000256" key="10">
    <source>
        <dbReference type="SAM" id="MobiDB-lite"/>
    </source>
</evidence>
<evidence type="ECO:0000256" key="6">
    <source>
        <dbReference type="ARBA" id="ARBA00022801"/>
    </source>
</evidence>
<evidence type="ECO:0000256" key="1">
    <source>
        <dbReference type="ARBA" id="ARBA00001947"/>
    </source>
</evidence>
<dbReference type="SUPFAM" id="SSF140856">
    <property type="entry name" value="USP8 N-terminal domain-like"/>
    <property type="match status" value="1"/>
</dbReference>
<feature type="compositionally biased region" description="Polar residues" evidence="10">
    <location>
        <begin position="203"/>
        <end position="225"/>
    </location>
</feature>
<proteinExistence type="inferred from homology"/>
<feature type="region of interest" description="Disordered" evidence="10">
    <location>
        <begin position="203"/>
        <end position="318"/>
    </location>
</feature>
<feature type="compositionally biased region" description="Polar residues" evidence="10">
    <location>
        <begin position="331"/>
        <end position="347"/>
    </location>
</feature>
<dbReference type="Gene3D" id="1.20.58.80">
    <property type="entry name" value="Phosphotransferase system, lactose/cellobiose-type IIA subunit"/>
    <property type="match status" value="1"/>
</dbReference>
<dbReference type="GO" id="GO:0006508">
    <property type="term" value="P:proteolysis"/>
    <property type="evidence" value="ECO:0007669"/>
    <property type="project" value="UniProtKB-KW"/>
</dbReference>
<feature type="region of interest" description="Disordered" evidence="10">
    <location>
        <begin position="331"/>
        <end position="351"/>
    </location>
</feature>
<feature type="coiled-coil region" evidence="9">
    <location>
        <begin position="140"/>
        <end position="167"/>
    </location>
</feature>
<feature type="compositionally biased region" description="Polar residues" evidence="10">
    <location>
        <begin position="239"/>
        <end position="249"/>
    </location>
</feature>
<dbReference type="InterPro" id="IPR015063">
    <property type="entry name" value="USP8_dimer"/>
</dbReference>
<dbReference type="Gene3D" id="3.40.140.10">
    <property type="entry name" value="Cytidine Deaminase, domain 2"/>
    <property type="match status" value="1"/>
</dbReference>
<dbReference type="Proteomes" id="UP001151582">
    <property type="component" value="Unassembled WGS sequence"/>
</dbReference>
<feature type="region of interest" description="Disordered" evidence="10">
    <location>
        <begin position="168"/>
        <end position="191"/>
    </location>
</feature>
<dbReference type="SUPFAM" id="SSF102712">
    <property type="entry name" value="JAB1/MPN domain"/>
    <property type="match status" value="1"/>
</dbReference>
<dbReference type="OrthoDB" id="3640at2759"/>
<dbReference type="GO" id="GO:0140492">
    <property type="term" value="F:metal-dependent deubiquitinase activity"/>
    <property type="evidence" value="ECO:0007669"/>
    <property type="project" value="InterPro"/>
</dbReference>
<keyword evidence="3" id="KW-0645">Protease</keyword>
<keyword evidence="4" id="KW-0479">Metal-binding</keyword>
<dbReference type="InterPro" id="IPR000555">
    <property type="entry name" value="JAMM/MPN+_dom"/>
</dbReference>
<evidence type="ECO:0000256" key="7">
    <source>
        <dbReference type="ARBA" id="ARBA00022833"/>
    </source>
</evidence>
<dbReference type="GO" id="GO:0016020">
    <property type="term" value="C:membrane"/>
    <property type="evidence" value="ECO:0007669"/>
    <property type="project" value="TreeGrafter"/>
</dbReference>
<organism evidence="12 13">
    <name type="scientific">Dimargaris verticillata</name>
    <dbReference type="NCBI Taxonomy" id="2761393"/>
    <lineage>
        <taxon>Eukaryota</taxon>
        <taxon>Fungi</taxon>
        <taxon>Fungi incertae sedis</taxon>
        <taxon>Zoopagomycota</taxon>
        <taxon>Kickxellomycotina</taxon>
        <taxon>Dimargaritomycetes</taxon>
        <taxon>Dimargaritales</taxon>
        <taxon>Dimargaritaceae</taxon>
        <taxon>Dimargaris</taxon>
    </lineage>
</organism>
<dbReference type="GO" id="GO:0046872">
    <property type="term" value="F:metal ion binding"/>
    <property type="evidence" value="ECO:0007669"/>
    <property type="project" value="UniProtKB-KW"/>
</dbReference>
<gene>
    <name evidence="12" type="ORF">H4R34_000424</name>
</gene>
<feature type="domain" description="MPN" evidence="11">
    <location>
        <begin position="467"/>
        <end position="598"/>
    </location>
</feature>
<comment type="similarity">
    <text evidence="2">Belongs to the peptidase M67C family.</text>
</comment>
<keyword evidence="8" id="KW-0482">Metalloprotease</keyword>
<dbReference type="AlphaFoldDB" id="A0A9W8EBW2"/>
<dbReference type="Pfam" id="PF01398">
    <property type="entry name" value="JAB"/>
    <property type="match status" value="1"/>
</dbReference>
<keyword evidence="5" id="KW-0833">Ubl conjugation pathway</keyword>
<comment type="caution">
    <text evidence="12">The sequence shown here is derived from an EMBL/GenBank/DDBJ whole genome shotgun (WGS) entry which is preliminary data.</text>
</comment>
<dbReference type="GO" id="GO:0061578">
    <property type="term" value="F:K63-linked deubiquitinase activity"/>
    <property type="evidence" value="ECO:0007669"/>
    <property type="project" value="InterPro"/>
</dbReference>
<protein>
    <recommendedName>
        <fullName evidence="11">MPN domain-containing protein</fullName>
    </recommendedName>
</protein>
<dbReference type="PANTHER" id="PTHR12947">
    <property type="entry name" value="AMSH-LIKE PROTEASE"/>
    <property type="match status" value="1"/>
</dbReference>
<evidence type="ECO:0000256" key="9">
    <source>
        <dbReference type="SAM" id="Coils"/>
    </source>
</evidence>
<evidence type="ECO:0000256" key="8">
    <source>
        <dbReference type="ARBA" id="ARBA00023049"/>
    </source>
</evidence>
<evidence type="ECO:0000256" key="2">
    <source>
        <dbReference type="ARBA" id="ARBA00010981"/>
    </source>
</evidence>
<dbReference type="CDD" id="cd08066">
    <property type="entry name" value="MPN_AMSH_like"/>
    <property type="match status" value="1"/>
</dbReference>
<dbReference type="Pfam" id="PF08969">
    <property type="entry name" value="USP8_dimer"/>
    <property type="match status" value="1"/>
</dbReference>
<name>A0A9W8EBW2_9FUNG</name>
<evidence type="ECO:0000313" key="12">
    <source>
        <dbReference type="EMBL" id="KAJ1984804.1"/>
    </source>
</evidence>
<keyword evidence="9" id="KW-0175">Coiled coil</keyword>
<evidence type="ECO:0000313" key="13">
    <source>
        <dbReference type="Proteomes" id="UP001151582"/>
    </source>
</evidence>
<dbReference type="PANTHER" id="PTHR12947:SF13">
    <property type="entry name" value="FI19924P1"/>
    <property type="match status" value="1"/>
</dbReference>
<dbReference type="GO" id="GO:0005768">
    <property type="term" value="C:endosome"/>
    <property type="evidence" value="ECO:0007669"/>
    <property type="project" value="TreeGrafter"/>
</dbReference>